<evidence type="ECO:0000313" key="2">
    <source>
        <dbReference type="Proteomes" id="UP001501747"/>
    </source>
</evidence>
<dbReference type="EMBL" id="BAABAL010000012">
    <property type="protein sequence ID" value="GAA4010524.1"/>
    <property type="molecule type" value="Genomic_DNA"/>
</dbReference>
<reference evidence="2" key="1">
    <citation type="journal article" date="2019" name="Int. J. Syst. Evol. Microbiol.">
        <title>The Global Catalogue of Microorganisms (GCM) 10K type strain sequencing project: providing services to taxonomists for standard genome sequencing and annotation.</title>
        <authorList>
            <consortium name="The Broad Institute Genomics Platform"/>
            <consortium name="The Broad Institute Genome Sequencing Center for Infectious Disease"/>
            <person name="Wu L."/>
            <person name="Ma J."/>
        </authorList>
    </citation>
    <scope>NUCLEOTIDE SEQUENCE [LARGE SCALE GENOMIC DNA]</scope>
    <source>
        <strain evidence="2">JCM 17342</strain>
    </source>
</reference>
<evidence type="ECO:0000313" key="1">
    <source>
        <dbReference type="EMBL" id="GAA4010524.1"/>
    </source>
</evidence>
<protein>
    <submittedName>
        <fullName evidence="1">MFS transporter</fullName>
    </submittedName>
</protein>
<comment type="caution">
    <text evidence="1">The sequence shown here is derived from an EMBL/GenBank/DDBJ whole genome shotgun (WGS) entry which is preliminary data.</text>
</comment>
<sequence length="462" mass="48857">MPNAALREMLSKVGWSARALVREVNAHLVARGHDALDLTTGCHWLRGTRPRDAATASAVAAVLGHALDRDVRIEHLWPALGGASAPTASAVSGLLGPWTATGAVAVAHSTATGTPNERAALRAARGSDLITSALDGLTPMPGAGISGSGRDRLDPPMLTMLERRLAELRRLDDQLGGGPLSQRLINAELATVLDFLRFARYNGPTGARLLRLSAGLAQLAAWTAFDADNAGAAQRGHLLAIRLARAAKDDIAATNSLGMLAYQSAMTNNPSDAVRLAEAAVAHTRRTCPTTRARAHGRLATAHATAGNLYAYRLASDTARELLAKRDPGDAPPSLYYLTPDQLAAESGHALLQLAITHGYRTHHLLGEATAALTPLATQHHGGEFLRSSVLHGSYLVHAHLGRRDIESAARTAAALAHRIPNIQSRRCRTLLDGVRTALARRRSSVWADEAVDVLDKALSTA</sequence>
<keyword evidence="2" id="KW-1185">Reference proteome</keyword>
<gene>
    <name evidence="1" type="ORF">GCM10022247_35920</name>
</gene>
<dbReference type="RefSeq" id="WP_344876162.1">
    <property type="nucleotide sequence ID" value="NZ_BAABAL010000012.1"/>
</dbReference>
<accession>A0ABP7SE44</accession>
<proteinExistence type="predicted"/>
<organism evidence="1 2">
    <name type="scientific">Allokutzneria multivorans</name>
    <dbReference type="NCBI Taxonomy" id="1142134"/>
    <lineage>
        <taxon>Bacteria</taxon>
        <taxon>Bacillati</taxon>
        <taxon>Actinomycetota</taxon>
        <taxon>Actinomycetes</taxon>
        <taxon>Pseudonocardiales</taxon>
        <taxon>Pseudonocardiaceae</taxon>
        <taxon>Allokutzneria</taxon>
    </lineage>
</organism>
<dbReference type="Proteomes" id="UP001501747">
    <property type="component" value="Unassembled WGS sequence"/>
</dbReference>
<name>A0ABP7SE44_9PSEU</name>